<comment type="caution">
    <text evidence="1">The sequence shown here is derived from an EMBL/GenBank/DDBJ whole genome shotgun (WGS) entry which is preliminary data.</text>
</comment>
<sequence length="161" mass="18138">MHPPHSEKIIKEFDWSHLYGHPFLQIVESWINLTIAELFLRADFMAASGEFIGTVAFLLVGLGGIQFHGAQYSGTYTLDRISYHNSLPSEIGSLDVYFDINGFESIVFRLDFFSRYRCCVQPVSLPFVCYCQRIFSAFVDGGDHAHALHPVRGRATISLTG</sequence>
<evidence type="ECO:0000313" key="1">
    <source>
        <dbReference type="EMBL" id="KNZ51632.1"/>
    </source>
</evidence>
<dbReference type="EMBL" id="LAVV01008923">
    <property type="protein sequence ID" value="KNZ51632.1"/>
    <property type="molecule type" value="Genomic_DNA"/>
</dbReference>
<dbReference type="AlphaFoldDB" id="A0A0L6UTP6"/>
<organism evidence="1 2">
    <name type="scientific">Puccinia sorghi</name>
    <dbReference type="NCBI Taxonomy" id="27349"/>
    <lineage>
        <taxon>Eukaryota</taxon>
        <taxon>Fungi</taxon>
        <taxon>Dikarya</taxon>
        <taxon>Basidiomycota</taxon>
        <taxon>Pucciniomycotina</taxon>
        <taxon>Pucciniomycetes</taxon>
        <taxon>Pucciniales</taxon>
        <taxon>Pucciniaceae</taxon>
        <taxon>Puccinia</taxon>
    </lineage>
</organism>
<evidence type="ECO:0000313" key="2">
    <source>
        <dbReference type="Proteomes" id="UP000037035"/>
    </source>
</evidence>
<dbReference type="Proteomes" id="UP000037035">
    <property type="component" value="Unassembled WGS sequence"/>
</dbReference>
<protein>
    <submittedName>
        <fullName evidence="1">Uncharacterized protein</fullName>
    </submittedName>
</protein>
<keyword evidence="2" id="KW-1185">Reference proteome</keyword>
<proteinExistence type="predicted"/>
<accession>A0A0L6UTP6</accession>
<gene>
    <name evidence="1" type="ORF">VP01_387g2</name>
</gene>
<dbReference type="VEuPathDB" id="FungiDB:VP01_387g2"/>
<name>A0A0L6UTP6_9BASI</name>
<reference evidence="1 2" key="1">
    <citation type="submission" date="2015-08" db="EMBL/GenBank/DDBJ databases">
        <title>Next Generation Sequencing and Analysis of the Genome of Puccinia sorghi L Schw, the Causal Agent of Maize Common Rust.</title>
        <authorList>
            <person name="Rochi L."/>
            <person name="Burguener G."/>
            <person name="Darino M."/>
            <person name="Turjanski A."/>
            <person name="Kreff E."/>
            <person name="Dieguez M.J."/>
            <person name="Sacco F."/>
        </authorList>
    </citation>
    <scope>NUCLEOTIDE SEQUENCE [LARGE SCALE GENOMIC DNA]</scope>
    <source>
        <strain evidence="1 2">RO10H11247</strain>
    </source>
</reference>